<dbReference type="EMBL" id="JBBAYM010000018">
    <property type="protein sequence ID" value="MEI5612701.1"/>
    <property type="molecule type" value="Genomic_DNA"/>
</dbReference>
<gene>
    <name evidence="1" type="ORF">WB403_26445</name>
</gene>
<organism evidence="1 2">
    <name type="scientific">Streptomyces brasiliscabiei</name>
    <dbReference type="NCBI Taxonomy" id="2736302"/>
    <lineage>
        <taxon>Bacteria</taxon>
        <taxon>Bacillati</taxon>
        <taxon>Actinomycetota</taxon>
        <taxon>Actinomycetes</taxon>
        <taxon>Kitasatosporales</taxon>
        <taxon>Streptomycetaceae</taxon>
        <taxon>Streptomyces</taxon>
    </lineage>
</organism>
<accession>A0ABU8GJY3</accession>
<dbReference type="RefSeq" id="WP_336538469.1">
    <property type="nucleotide sequence ID" value="NZ_JBBAYL010000001.1"/>
</dbReference>
<reference evidence="1 2" key="1">
    <citation type="submission" date="2024-03" db="EMBL/GenBank/DDBJ databases">
        <title>First Report of Pectobacterium brasiliscabiei causing potato scab in china.</title>
        <authorList>
            <person name="Handique U."/>
        </authorList>
    </citation>
    <scope>NUCLEOTIDE SEQUENCE [LARGE SCALE GENOMIC DNA]</scope>
    <source>
        <strain evidence="1 2">ZRIMU1503</strain>
    </source>
</reference>
<keyword evidence="2" id="KW-1185">Reference proteome</keyword>
<evidence type="ECO:0000313" key="2">
    <source>
        <dbReference type="Proteomes" id="UP001365781"/>
    </source>
</evidence>
<dbReference type="InterPro" id="IPR016024">
    <property type="entry name" value="ARM-type_fold"/>
</dbReference>
<proteinExistence type="predicted"/>
<comment type="caution">
    <text evidence="1">The sequence shown here is derived from an EMBL/GenBank/DDBJ whole genome shotgun (WGS) entry which is preliminary data.</text>
</comment>
<dbReference type="Pfam" id="PF13646">
    <property type="entry name" value="HEAT_2"/>
    <property type="match status" value="1"/>
</dbReference>
<dbReference type="Gene3D" id="1.25.10.10">
    <property type="entry name" value="Leucine-rich Repeat Variant"/>
    <property type="match status" value="2"/>
</dbReference>
<protein>
    <submittedName>
        <fullName evidence="1">HEAT repeat domain-containing protein</fullName>
    </submittedName>
</protein>
<dbReference type="InterPro" id="IPR011989">
    <property type="entry name" value="ARM-like"/>
</dbReference>
<evidence type="ECO:0000313" key="1">
    <source>
        <dbReference type="EMBL" id="MEI5612701.1"/>
    </source>
</evidence>
<sequence length="707" mass="75362">MLTGIDDVDWASMGHAYTESATDVPGLLRGLASDDPAERDIALDGMYGAVHHQGDVYDSTVACVPFLFELAALDSLADRAALVRLLCGIGGEERPDPAEIGGLFEDEEEDAAFVQPFLDAWAAVRERADGFLGLLADDDAEVRAAAALALSRVHPDPARAFGVLRERLSVEHDSTARCALVEAIGRLGARHPESLGAEAGVLLRASVLSDRSGPEVRLTGLARLADCAPQSLPEDTVAIALAVMRLACEEKGSGARTTEPDRDRPRTDTMVSYLRELKASQAAAVDTDATDALLVELHHALGDRTDLRYALLIGQLRSPDRGQRMAAVGMAGALMTGWRVPDDEPLIALAEQLNDPDLHLNKAALDELRRLAPIARMVADEVVAYIEGWADSGREETDADLGWSATALGKAAEVLTLQGDERIVSALTSILGRLDLPEQIVRRLEAFGPEAVAELGPVLHERVVALGPDDRGDTLHRLLAGLGVLAPPESLPLVLALLRDSHDDPATRRHALKATARYGRAAAEAAPLLRELLADPTAPEPDRLETAAALWSVTGDAEAVLPALRSGLGCDGWYESRLALRLIGSLGPAATPLGDELRARDRGVEEAIALWKVTGDPAEALPAFLHHWTTTPMARPQIAGCLTEMGPAAAPALPLIRAELASPRRHRTDNSSMTAAASVNMRGDVTEDEDLLTACRRIVTELETTAP</sequence>
<dbReference type="SUPFAM" id="SSF48371">
    <property type="entry name" value="ARM repeat"/>
    <property type="match status" value="1"/>
</dbReference>
<name>A0ABU8GJY3_9ACTN</name>
<dbReference type="Proteomes" id="UP001365781">
    <property type="component" value="Unassembled WGS sequence"/>
</dbReference>